<accession>A0A8I2YYG1</accession>
<dbReference type="OrthoDB" id="3341102at2759"/>
<dbReference type="Proteomes" id="UP000683000">
    <property type="component" value="Unassembled WGS sequence"/>
</dbReference>
<sequence>MDTYWSTYETTESLVDNIIALYFETEKKALGLLPTQKAIWQIDVWSVHCSKKFWE</sequence>
<organism evidence="1 2">
    <name type="scientific">Boletus reticuloceps</name>
    <dbReference type="NCBI Taxonomy" id="495285"/>
    <lineage>
        <taxon>Eukaryota</taxon>
        <taxon>Fungi</taxon>
        <taxon>Dikarya</taxon>
        <taxon>Basidiomycota</taxon>
        <taxon>Agaricomycotina</taxon>
        <taxon>Agaricomycetes</taxon>
        <taxon>Agaricomycetidae</taxon>
        <taxon>Boletales</taxon>
        <taxon>Boletineae</taxon>
        <taxon>Boletaceae</taxon>
        <taxon>Boletoideae</taxon>
        <taxon>Boletus</taxon>
    </lineage>
</organism>
<evidence type="ECO:0000313" key="1">
    <source>
        <dbReference type="EMBL" id="KAG6380264.1"/>
    </source>
</evidence>
<evidence type="ECO:0000313" key="2">
    <source>
        <dbReference type="Proteomes" id="UP000683000"/>
    </source>
</evidence>
<reference evidence="1" key="1">
    <citation type="submission" date="2021-03" db="EMBL/GenBank/DDBJ databases">
        <title>Evolutionary innovations through gain and loss of genes in the ectomycorrhizal Boletales.</title>
        <authorList>
            <person name="Wu G."/>
            <person name="Miyauchi S."/>
            <person name="Morin E."/>
            <person name="Yang Z.-L."/>
            <person name="Xu J."/>
            <person name="Martin F.M."/>
        </authorList>
    </citation>
    <scope>NUCLEOTIDE SEQUENCE</scope>
    <source>
        <strain evidence="1">BR01</strain>
    </source>
</reference>
<proteinExistence type="predicted"/>
<gene>
    <name evidence="1" type="ORF">JVT61DRAFT_8356</name>
</gene>
<dbReference type="EMBL" id="JAGFBS010000003">
    <property type="protein sequence ID" value="KAG6380264.1"/>
    <property type="molecule type" value="Genomic_DNA"/>
</dbReference>
<protein>
    <submittedName>
        <fullName evidence="1">Uncharacterized protein</fullName>
    </submittedName>
</protein>
<dbReference type="AlphaFoldDB" id="A0A8I2YYG1"/>
<name>A0A8I2YYG1_9AGAM</name>
<keyword evidence="2" id="KW-1185">Reference proteome</keyword>
<comment type="caution">
    <text evidence="1">The sequence shown here is derived from an EMBL/GenBank/DDBJ whole genome shotgun (WGS) entry which is preliminary data.</text>
</comment>